<name>A0A3B0XA78_9ZZZZ</name>
<sequence length="293" mass="32305">MRHIKLFISSFLLVLLLSTSIPGYAEIKIGVLAPRGKLKAIKRWQNFGIYMSEKLGDTVTIIPLPPVDVISTIKSGEVDFILTNPVHTAQIVKMHNGKTLATLNKSAGPFFAGVIISKKGSGIEQAEDLSGKSVMSLKFKTAAGAYTFQTYHLHVKGINPHKDFSSMRSGKKQDDLVLAVKAGVIDAAFIRSGILESMSRENKIKMDEFIIVDKQKSDKLKLAHSTRLYPEWYLTALENTDSEISDRTKKFVLALTPQHPAAISARINGFVEPISLNEIVVALTALKIKPFDQ</sequence>
<dbReference type="PANTHER" id="PTHR30024">
    <property type="entry name" value="ALIPHATIC SULFONATES-BINDING PROTEIN-RELATED"/>
    <property type="match status" value="1"/>
</dbReference>
<dbReference type="SUPFAM" id="SSF53850">
    <property type="entry name" value="Periplasmic binding protein-like II"/>
    <property type="match status" value="1"/>
</dbReference>
<proteinExistence type="inferred from homology"/>
<dbReference type="GO" id="GO:0042597">
    <property type="term" value="C:periplasmic space"/>
    <property type="evidence" value="ECO:0007669"/>
    <property type="project" value="UniProtKB-SubCell"/>
</dbReference>
<keyword evidence="3" id="KW-0732">Signal</keyword>
<comment type="subcellular location">
    <subcellularLocation>
        <location evidence="1">Periplasm</location>
    </subcellularLocation>
</comment>
<dbReference type="EMBL" id="UOFG01000144">
    <property type="protein sequence ID" value="VAW61293.1"/>
    <property type="molecule type" value="Genomic_DNA"/>
</dbReference>
<evidence type="ECO:0000256" key="3">
    <source>
        <dbReference type="ARBA" id="ARBA00022729"/>
    </source>
</evidence>
<reference evidence="4" key="1">
    <citation type="submission" date="2018-06" db="EMBL/GenBank/DDBJ databases">
        <authorList>
            <person name="Zhirakovskaya E."/>
        </authorList>
    </citation>
    <scope>NUCLEOTIDE SEQUENCE</scope>
</reference>
<dbReference type="AlphaFoldDB" id="A0A3B0XA78"/>
<protein>
    <recommendedName>
        <fullName evidence="5">Solute-binding protein family 3/N-terminal domain-containing protein</fullName>
    </recommendedName>
</protein>
<dbReference type="PANTHER" id="PTHR30024:SF47">
    <property type="entry name" value="TAURINE-BINDING PERIPLASMIC PROTEIN"/>
    <property type="match status" value="1"/>
</dbReference>
<dbReference type="Pfam" id="PF12974">
    <property type="entry name" value="Phosphonate-bd"/>
    <property type="match status" value="1"/>
</dbReference>
<comment type="similarity">
    <text evidence="2">Belongs to the bacterial solute-binding protein SsuA/TauA family.</text>
</comment>
<evidence type="ECO:0000313" key="4">
    <source>
        <dbReference type="EMBL" id="VAW61293.1"/>
    </source>
</evidence>
<gene>
    <name evidence="4" type="ORF">MNBD_GAMMA11-2406</name>
</gene>
<evidence type="ECO:0008006" key="5">
    <source>
        <dbReference type="Google" id="ProtNLM"/>
    </source>
</evidence>
<evidence type="ECO:0000256" key="2">
    <source>
        <dbReference type="ARBA" id="ARBA00010742"/>
    </source>
</evidence>
<dbReference type="Gene3D" id="3.40.190.10">
    <property type="entry name" value="Periplasmic binding protein-like II"/>
    <property type="match status" value="2"/>
</dbReference>
<evidence type="ECO:0000256" key="1">
    <source>
        <dbReference type="ARBA" id="ARBA00004418"/>
    </source>
</evidence>
<organism evidence="4">
    <name type="scientific">hydrothermal vent metagenome</name>
    <dbReference type="NCBI Taxonomy" id="652676"/>
    <lineage>
        <taxon>unclassified sequences</taxon>
        <taxon>metagenomes</taxon>
        <taxon>ecological metagenomes</taxon>
    </lineage>
</organism>
<accession>A0A3B0XA78</accession>